<reference evidence="6 7" key="3">
    <citation type="submission" date="2018-07" db="EMBL/GenBank/DDBJ databases">
        <title>Genome sequences of six Lactobacillus spp. isolated from bumble bee guts.</title>
        <authorList>
            <person name="Motta E.V.S."/>
            <person name="Moran N.A."/>
        </authorList>
    </citation>
    <scope>NUCLEOTIDE SEQUENCE [LARGE SCALE GENOMIC DNA]</scope>
    <source>
        <strain evidence="2 7">BI-4G</strain>
        <strain evidence="3 6">OCC3</strain>
    </source>
</reference>
<evidence type="ECO:0000313" key="6">
    <source>
        <dbReference type="Proteomes" id="UP000265862"/>
    </source>
</evidence>
<reference evidence="5" key="1">
    <citation type="submission" date="2016-10" db="EMBL/GenBank/DDBJ databases">
        <authorList>
            <person name="Varghese N."/>
            <person name="Submissions S."/>
        </authorList>
    </citation>
    <scope>NUCLEOTIDE SEQUENCE [LARGE SCALE GENOMIC DNA]</scope>
    <source>
        <strain evidence="5">R-53102</strain>
    </source>
</reference>
<evidence type="ECO:0000313" key="7">
    <source>
        <dbReference type="Proteomes" id="UP000283380"/>
    </source>
</evidence>
<evidence type="ECO:0000313" key="5">
    <source>
        <dbReference type="Proteomes" id="UP000199599"/>
    </source>
</evidence>
<dbReference type="InterPro" id="IPR029058">
    <property type="entry name" value="AB_hydrolase_fold"/>
</dbReference>
<feature type="domain" description="AB hydrolase-1" evidence="1">
    <location>
        <begin position="20"/>
        <end position="115"/>
    </location>
</feature>
<proteinExistence type="predicted"/>
<reference evidence="4" key="2">
    <citation type="submission" date="2016-10" db="EMBL/GenBank/DDBJ databases">
        <authorList>
            <person name="de Groot N.N."/>
        </authorList>
    </citation>
    <scope>NUCLEOTIDE SEQUENCE [LARGE SCALE GENOMIC DNA]</scope>
    <source>
        <strain evidence="4">R-53102</strain>
    </source>
</reference>
<dbReference type="Proteomes" id="UP000283380">
    <property type="component" value="Unassembled WGS sequence"/>
</dbReference>
<dbReference type="Gene3D" id="3.40.50.1820">
    <property type="entry name" value="alpha/beta hydrolase"/>
    <property type="match status" value="1"/>
</dbReference>
<name>A0A1I1TLF0_9LACO</name>
<evidence type="ECO:0000313" key="2">
    <source>
        <dbReference type="EMBL" id="RHW49391.1"/>
    </source>
</evidence>
<dbReference type="Proteomes" id="UP000199599">
    <property type="component" value="Unassembled WGS sequence"/>
</dbReference>
<dbReference type="Proteomes" id="UP000265862">
    <property type="component" value="Unassembled WGS sequence"/>
</dbReference>
<evidence type="ECO:0000259" key="1">
    <source>
        <dbReference type="Pfam" id="PF00561"/>
    </source>
</evidence>
<evidence type="ECO:0000313" key="4">
    <source>
        <dbReference type="EMBL" id="SFD59355.1"/>
    </source>
</evidence>
<dbReference type="RefSeq" id="WP_090093948.1">
    <property type="nucleotide sequence ID" value="NZ_CBCRVU010000004.1"/>
</dbReference>
<keyword evidence="7" id="KW-1185">Reference proteome</keyword>
<dbReference type="STRING" id="1505723.SAMN04487792_1501"/>
<sequence length="221" mass="24971">MIAEVNGNNLYYNKLGQGEPLLLLHGHHFDGGMFAQIIAPLALYYTVYVLDMRGHGLSEGEIAQHYQTEVADIATFIKKMGIKGCYCFGFDAGGLVAMMLASQDSSAFKKLMVAGVFVNGNGIRPYHYLTEGCLRFLQLNRDSRVELTESYLSVDALKAITIPTYCVVGEKDWVKVDHVRWYSQLIPQGQLLIMPRQKHNSYAVKSFKLLDLMKNFFRDEN</sequence>
<keyword evidence="2" id="KW-0378">Hydrolase</keyword>
<accession>A0A1I1TLF0</accession>
<dbReference type="InterPro" id="IPR000073">
    <property type="entry name" value="AB_hydrolase_1"/>
</dbReference>
<protein>
    <submittedName>
        <fullName evidence="2">Alpha/beta hydrolase</fullName>
    </submittedName>
    <submittedName>
        <fullName evidence="4">Pimeloyl-ACP methyl ester carboxylesterase</fullName>
    </submittedName>
</protein>
<organism evidence="4 5">
    <name type="scientific">Lactobacillus bombicola</name>
    <dbReference type="NCBI Taxonomy" id="1505723"/>
    <lineage>
        <taxon>Bacteria</taxon>
        <taxon>Bacillati</taxon>
        <taxon>Bacillota</taxon>
        <taxon>Bacilli</taxon>
        <taxon>Lactobacillales</taxon>
        <taxon>Lactobacillaceae</taxon>
        <taxon>Lactobacillus</taxon>
    </lineage>
</organism>
<dbReference type="EMBL" id="QOCU01000008">
    <property type="protein sequence ID" value="RHW49391.1"/>
    <property type="molecule type" value="Genomic_DNA"/>
</dbReference>
<dbReference type="EMBL" id="FOMN01000010">
    <property type="protein sequence ID" value="SFD59355.1"/>
    <property type="molecule type" value="Genomic_DNA"/>
</dbReference>
<evidence type="ECO:0000313" key="3">
    <source>
        <dbReference type="EMBL" id="RHW55190.1"/>
    </source>
</evidence>
<dbReference type="GO" id="GO:0016787">
    <property type="term" value="F:hydrolase activity"/>
    <property type="evidence" value="ECO:0007669"/>
    <property type="project" value="UniProtKB-KW"/>
</dbReference>
<dbReference type="SUPFAM" id="SSF53474">
    <property type="entry name" value="alpha/beta-Hydrolases"/>
    <property type="match status" value="1"/>
</dbReference>
<dbReference type="Pfam" id="PF00561">
    <property type="entry name" value="Abhydrolase_1"/>
    <property type="match status" value="1"/>
</dbReference>
<dbReference type="AlphaFoldDB" id="A0A1I1TLF0"/>
<dbReference type="PANTHER" id="PTHR43798">
    <property type="entry name" value="MONOACYLGLYCEROL LIPASE"/>
    <property type="match status" value="1"/>
</dbReference>
<dbReference type="InterPro" id="IPR050266">
    <property type="entry name" value="AB_hydrolase_sf"/>
</dbReference>
<gene>
    <name evidence="2" type="ORF">DS834_07340</name>
    <name evidence="3" type="ORF">DS835_01030</name>
    <name evidence="4" type="ORF">SAMN04487792_1501</name>
</gene>
<dbReference type="EMBL" id="QOCV01000002">
    <property type="protein sequence ID" value="RHW55190.1"/>
    <property type="molecule type" value="Genomic_DNA"/>
</dbReference>